<reference evidence="1 2" key="1">
    <citation type="submission" date="2016-07" db="EMBL/GenBank/DDBJ databases">
        <title>A clinical isolate of carbapenem-resistant Streptococcus oralis with altered penicillin binding proteins.</title>
        <authorList>
            <person name="Kanji J.N."/>
            <person name="Bharat A."/>
            <person name="Naidu P."/>
            <person name="Martin I."/>
            <person name="Mulvey M.R."/>
            <person name="Panaro C.D."/>
        </authorList>
    </citation>
    <scope>NUCLEOTIDE SEQUENCE [LARGE SCALE GENOMIC DNA]</scope>
    <source>
        <strain evidence="1 2">SC15-3744</strain>
    </source>
</reference>
<accession>A0A1L8Q728</accession>
<gene>
    <name evidence="1" type="ORF">BBP19_01645</name>
</gene>
<dbReference type="EMBL" id="MBDM01000001">
    <property type="protein sequence ID" value="OJG03309.1"/>
    <property type="molecule type" value="Genomic_DNA"/>
</dbReference>
<dbReference type="AlphaFoldDB" id="A0A1L8Q728"/>
<evidence type="ECO:0000313" key="2">
    <source>
        <dbReference type="Proteomes" id="UP000183671"/>
    </source>
</evidence>
<organism evidence="1 2">
    <name type="scientific">Streptococcus oralis</name>
    <dbReference type="NCBI Taxonomy" id="1303"/>
    <lineage>
        <taxon>Bacteria</taxon>
        <taxon>Bacillati</taxon>
        <taxon>Bacillota</taxon>
        <taxon>Bacilli</taxon>
        <taxon>Lactobacillales</taxon>
        <taxon>Streptococcaceae</taxon>
        <taxon>Streptococcus</taxon>
    </lineage>
</organism>
<dbReference type="Proteomes" id="UP000183671">
    <property type="component" value="Unassembled WGS sequence"/>
</dbReference>
<comment type="caution">
    <text evidence="1">The sequence shown here is derived from an EMBL/GenBank/DDBJ whole genome shotgun (WGS) entry which is preliminary data.</text>
</comment>
<proteinExistence type="predicted"/>
<name>A0A1L8Q728_STROR</name>
<sequence length="122" mass="14497">MNGGNILDNTILRTEWFDETEKFCEIRLDCETKYLTIYQVCYIFEEKMSKVYIAIDEYIKNPHQMKEIIFGDDSEGGSGYFSFLLTPINLKEELKVEVNMEIADNENSLHRCKFFKILDWKI</sequence>
<protein>
    <submittedName>
        <fullName evidence="1">Uncharacterized protein</fullName>
    </submittedName>
</protein>
<evidence type="ECO:0000313" key="1">
    <source>
        <dbReference type="EMBL" id="OJG03309.1"/>
    </source>
</evidence>